<feature type="transmembrane region" description="Helical" evidence="8">
    <location>
        <begin position="376"/>
        <end position="397"/>
    </location>
</feature>
<keyword evidence="2" id="KW-0813">Transport</keyword>
<evidence type="ECO:0000256" key="7">
    <source>
        <dbReference type="ARBA" id="ARBA00023136"/>
    </source>
</evidence>
<reference evidence="10 11" key="1">
    <citation type="submission" date="2020-08" db="EMBL/GenBank/DDBJ databases">
        <title>Genomic Encyclopedia of Type Strains, Phase IV (KMG-IV): sequencing the most valuable type-strain genomes for metagenomic binning, comparative biology and taxonomic classification.</title>
        <authorList>
            <person name="Goeker M."/>
        </authorList>
    </citation>
    <scope>NUCLEOTIDE SEQUENCE [LARGE SCALE GENOMIC DNA]</scope>
    <source>
        <strain evidence="10 11">DSM 105074</strain>
    </source>
</reference>
<name>A0A840TS94_9BACT</name>
<comment type="caution">
    <text evidence="10">The sequence shown here is derived from an EMBL/GenBank/DDBJ whole genome shotgun (WGS) entry which is preliminary data.</text>
</comment>
<dbReference type="InterPro" id="IPR006153">
    <property type="entry name" value="Cation/H_exchanger_TM"/>
</dbReference>
<evidence type="ECO:0000256" key="1">
    <source>
        <dbReference type="ARBA" id="ARBA00004651"/>
    </source>
</evidence>
<dbReference type="PANTHER" id="PTHR32507:SF8">
    <property type="entry name" value="CNH1P"/>
    <property type="match status" value="1"/>
</dbReference>
<keyword evidence="3" id="KW-0050">Antiport</keyword>
<dbReference type="AlphaFoldDB" id="A0A840TS94"/>
<dbReference type="PANTHER" id="PTHR32507">
    <property type="entry name" value="NA(+)/H(+) ANTIPORTER 1"/>
    <property type="match status" value="1"/>
</dbReference>
<proteinExistence type="predicted"/>
<keyword evidence="7 8" id="KW-0472">Membrane</keyword>
<feature type="domain" description="Cation/H+ exchanger transmembrane" evidence="9">
    <location>
        <begin position="20"/>
        <end position="399"/>
    </location>
</feature>
<evidence type="ECO:0000256" key="5">
    <source>
        <dbReference type="ARBA" id="ARBA00022989"/>
    </source>
</evidence>
<evidence type="ECO:0000256" key="6">
    <source>
        <dbReference type="ARBA" id="ARBA00023065"/>
    </source>
</evidence>
<sequence>MDNYFIVIALIGLAALGMAWMPLLTKKTKVSYAILYVLFGGLIYTFSESLPLPNPIRHQEYTVHLTELVVIITLMGTGLKIDRPFSVENWALPLRLISLTMVLSIALITLIGWSLLGFNLASALLLGAVLAPTDPVLASDVQVGPPREKKEDEVRFALTAEAGLNDGMAFPFTWLAILLAMPPSGEVNVLEWLAVDLIFKIVAGVLAGIVLGRVLAWAIFGGGKVGNVMDAQNGFIAISATLLIYGLTELLHGYGFVSVFVAAVTIRNYELQHAYHTELHAFTDQIERILVAIVLILFGGSLVNGVLDVLTWPMALASLLFIVLVRPLAGYVSLWKSGLHPKQKWALSFFGIKGIGSFYYLAFALAQTHFQYADEIWATAAFTVLVSLVLHGTTAALTMESLSRQFNEEINEDEVSVKDRKPNP</sequence>
<evidence type="ECO:0000259" key="9">
    <source>
        <dbReference type="Pfam" id="PF00999"/>
    </source>
</evidence>
<feature type="transmembrane region" description="Helical" evidence="8">
    <location>
        <begin position="30"/>
        <end position="46"/>
    </location>
</feature>
<evidence type="ECO:0000313" key="11">
    <source>
        <dbReference type="Proteomes" id="UP000557307"/>
    </source>
</evidence>
<keyword evidence="11" id="KW-1185">Reference proteome</keyword>
<evidence type="ECO:0000256" key="2">
    <source>
        <dbReference type="ARBA" id="ARBA00022448"/>
    </source>
</evidence>
<organism evidence="10 11">
    <name type="scientific">Rhabdobacter roseus</name>
    <dbReference type="NCBI Taxonomy" id="1655419"/>
    <lineage>
        <taxon>Bacteria</taxon>
        <taxon>Pseudomonadati</taxon>
        <taxon>Bacteroidota</taxon>
        <taxon>Cytophagia</taxon>
        <taxon>Cytophagales</taxon>
        <taxon>Cytophagaceae</taxon>
        <taxon>Rhabdobacter</taxon>
    </lineage>
</organism>
<feature type="transmembrane region" description="Helical" evidence="8">
    <location>
        <begin position="346"/>
        <end position="370"/>
    </location>
</feature>
<comment type="subcellular location">
    <subcellularLocation>
        <location evidence="1">Cell membrane</location>
        <topology evidence="1">Multi-pass membrane protein</topology>
    </subcellularLocation>
</comment>
<evidence type="ECO:0000256" key="8">
    <source>
        <dbReference type="SAM" id="Phobius"/>
    </source>
</evidence>
<keyword evidence="4 8" id="KW-0812">Transmembrane</keyword>
<dbReference type="Proteomes" id="UP000557307">
    <property type="component" value="Unassembled WGS sequence"/>
</dbReference>
<feature type="transmembrane region" description="Helical" evidence="8">
    <location>
        <begin position="313"/>
        <end position="334"/>
    </location>
</feature>
<dbReference type="RefSeq" id="WP_184171656.1">
    <property type="nucleotide sequence ID" value="NZ_JACHGF010000001.1"/>
</dbReference>
<protein>
    <submittedName>
        <fullName evidence="10">NhaP-type Na+/H+ or K+/H+ antiporter</fullName>
    </submittedName>
</protein>
<evidence type="ECO:0000313" key="10">
    <source>
        <dbReference type="EMBL" id="MBB5282870.1"/>
    </source>
</evidence>
<dbReference type="Pfam" id="PF00999">
    <property type="entry name" value="Na_H_Exchanger"/>
    <property type="match status" value="1"/>
</dbReference>
<dbReference type="GO" id="GO:0015297">
    <property type="term" value="F:antiporter activity"/>
    <property type="evidence" value="ECO:0007669"/>
    <property type="project" value="UniProtKB-KW"/>
</dbReference>
<feature type="transmembrane region" description="Helical" evidence="8">
    <location>
        <begin position="6"/>
        <end position="23"/>
    </location>
</feature>
<gene>
    <name evidence="10" type="ORF">HNQ92_000991</name>
</gene>
<evidence type="ECO:0000256" key="3">
    <source>
        <dbReference type="ARBA" id="ARBA00022449"/>
    </source>
</evidence>
<dbReference type="EMBL" id="JACHGF010000001">
    <property type="protein sequence ID" value="MBB5282870.1"/>
    <property type="molecule type" value="Genomic_DNA"/>
</dbReference>
<keyword evidence="5 8" id="KW-1133">Transmembrane helix</keyword>
<evidence type="ECO:0000256" key="4">
    <source>
        <dbReference type="ARBA" id="ARBA00022692"/>
    </source>
</evidence>
<feature type="transmembrane region" description="Helical" evidence="8">
    <location>
        <begin position="168"/>
        <end position="185"/>
    </location>
</feature>
<feature type="transmembrane region" description="Helical" evidence="8">
    <location>
        <begin position="197"/>
        <end position="220"/>
    </location>
</feature>
<accession>A0A840TS94</accession>
<feature type="transmembrane region" description="Helical" evidence="8">
    <location>
        <begin position="93"/>
        <end position="116"/>
    </location>
</feature>
<feature type="transmembrane region" description="Helical" evidence="8">
    <location>
        <begin position="61"/>
        <end position="81"/>
    </location>
</feature>
<feature type="transmembrane region" description="Helical" evidence="8">
    <location>
        <begin position="289"/>
        <end position="307"/>
    </location>
</feature>
<keyword evidence="6" id="KW-0406">Ion transport</keyword>
<dbReference type="GO" id="GO:1902600">
    <property type="term" value="P:proton transmembrane transport"/>
    <property type="evidence" value="ECO:0007669"/>
    <property type="project" value="InterPro"/>
</dbReference>
<dbReference type="GO" id="GO:0005886">
    <property type="term" value="C:plasma membrane"/>
    <property type="evidence" value="ECO:0007669"/>
    <property type="project" value="UniProtKB-SubCell"/>
</dbReference>